<dbReference type="PROSITE" id="PS50007">
    <property type="entry name" value="PIPLC_X_DOMAIN"/>
    <property type="match status" value="1"/>
</dbReference>
<comment type="similarity">
    <text evidence="2">Belongs to the peptidase S54 family.</text>
</comment>
<dbReference type="GO" id="GO:0006629">
    <property type="term" value="P:lipid metabolic process"/>
    <property type="evidence" value="ECO:0007669"/>
    <property type="project" value="InterPro"/>
</dbReference>
<proteinExistence type="inferred from homology"/>
<evidence type="ECO:0000256" key="4">
    <source>
        <dbReference type="ARBA" id="ARBA00022801"/>
    </source>
</evidence>
<dbReference type="SUPFAM" id="SSF51695">
    <property type="entry name" value="PLC-like phosphodiesterases"/>
    <property type="match status" value="1"/>
</dbReference>
<feature type="region of interest" description="Disordered" evidence="7">
    <location>
        <begin position="48"/>
        <end position="67"/>
    </location>
</feature>
<dbReference type="EMBL" id="JH793434">
    <property type="protein sequence ID" value="ELQ39991.1"/>
    <property type="molecule type" value="Genomic_DNA"/>
</dbReference>
<evidence type="ECO:0000256" key="6">
    <source>
        <dbReference type="ARBA" id="ARBA00023136"/>
    </source>
</evidence>
<feature type="transmembrane region" description="Helical" evidence="8">
    <location>
        <begin position="284"/>
        <end position="302"/>
    </location>
</feature>
<evidence type="ECO:0000256" key="7">
    <source>
        <dbReference type="SAM" id="MobiDB-lite"/>
    </source>
</evidence>
<dbReference type="PANTHER" id="PTHR43731">
    <property type="entry name" value="RHOMBOID PROTEASE"/>
    <property type="match status" value="1"/>
</dbReference>
<dbReference type="Proteomes" id="UP000011086">
    <property type="component" value="Unassembled WGS sequence"/>
</dbReference>
<dbReference type="GO" id="GO:0016020">
    <property type="term" value="C:membrane"/>
    <property type="evidence" value="ECO:0007669"/>
    <property type="project" value="UniProtKB-SubCell"/>
</dbReference>
<feature type="domain" description="Peptidase S54 rhomboid" evidence="9">
    <location>
        <begin position="147"/>
        <end position="300"/>
    </location>
</feature>
<evidence type="ECO:0000256" key="1">
    <source>
        <dbReference type="ARBA" id="ARBA00004141"/>
    </source>
</evidence>
<dbReference type="CDD" id="cd08586">
    <property type="entry name" value="PI-PLCc_BcPLC_like"/>
    <property type="match status" value="1"/>
</dbReference>
<organism evidence="10">
    <name type="scientific">Pyricularia oryzae (strain Y34)</name>
    <name type="common">Rice blast fungus</name>
    <name type="synonym">Magnaporthe oryzae</name>
    <dbReference type="NCBI Taxonomy" id="1143189"/>
    <lineage>
        <taxon>Eukaryota</taxon>
        <taxon>Fungi</taxon>
        <taxon>Dikarya</taxon>
        <taxon>Ascomycota</taxon>
        <taxon>Pezizomycotina</taxon>
        <taxon>Sordariomycetes</taxon>
        <taxon>Sordariomycetidae</taxon>
        <taxon>Magnaporthales</taxon>
        <taxon>Pyriculariaceae</taxon>
        <taxon>Pyricularia</taxon>
    </lineage>
</organism>
<evidence type="ECO:0000256" key="2">
    <source>
        <dbReference type="ARBA" id="ARBA00009045"/>
    </source>
</evidence>
<feature type="compositionally biased region" description="Gly residues" evidence="7">
    <location>
        <begin position="477"/>
        <end position="486"/>
    </location>
</feature>
<evidence type="ECO:0000256" key="5">
    <source>
        <dbReference type="ARBA" id="ARBA00022989"/>
    </source>
</evidence>
<dbReference type="Gene3D" id="3.20.20.190">
    <property type="entry name" value="Phosphatidylinositol (PI) phosphodiesterase"/>
    <property type="match status" value="1"/>
</dbReference>
<dbReference type="GO" id="GO:0008081">
    <property type="term" value="F:phosphoric diester hydrolase activity"/>
    <property type="evidence" value="ECO:0007669"/>
    <property type="project" value="InterPro"/>
</dbReference>
<evidence type="ECO:0000256" key="3">
    <source>
        <dbReference type="ARBA" id="ARBA00022692"/>
    </source>
</evidence>
<evidence type="ECO:0000256" key="8">
    <source>
        <dbReference type="SAM" id="Phobius"/>
    </source>
</evidence>
<dbReference type="GO" id="GO:0004252">
    <property type="term" value="F:serine-type endopeptidase activity"/>
    <property type="evidence" value="ECO:0007669"/>
    <property type="project" value="InterPro"/>
</dbReference>
<evidence type="ECO:0000259" key="9">
    <source>
        <dbReference type="Pfam" id="PF01694"/>
    </source>
</evidence>
<feature type="transmembrane region" description="Helical" evidence="8">
    <location>
        <begin position="242"/>
        <end position="263"/>
    </location>
</feature>
<keyword evidence="3 8" id="KW-0812">Transmembrane</keyword>
<protein>
    <submittedName>
        <fullName evidence="10">Phosphatidylinositol phospholipase C</fullName>
    </submittedName>
</protein>
<feature type="transmembrane region" description="Helical" evidence="8">
    <location>
        <begin position="218"/>
        <end position="236"/>
    </location>
</feature>
<evidence type="ECO:0000313" key="10">
    <source>
        <dbReference type="EMBL" id="ELQ39991.1"/>
    </source>
</evidence>
<keyword evidence="6 8" id="KW-0472">Membrane</keyword>
<feature type="transmembrane region" description="Helical" evidence="8">
    <location>
        <begin position="187"/>
        <end position="206"/>
    </location>
</feature>
<dbReference type="PANTHER" id="PTHR43731:SF14">
    <property type="entry name" value="PRESENILIN-ASSOCIATED RHOMBOID-LIKE PROTEIN, MITOCHONDRIAL"/>
    <property type="match status" value="1"/>
</dbReference>
<accession>A0AA97PMB1</accession>
<gene>
    <name evidence="10" type="ORF">OOU_Y34scaffold00464g73</name>
</gene>
<feature type="transmembrane region" description="Helical" evidence="8">
    <location>
        <begin position="97"/>
        <end position="115"/>
    </location>
</feature>
<reference evidence="10" key="1">
    <citation type="journal article" date="2012" name="PLoS Genet.">
        <title>Comparative analysis of the genomes of two field isolates of the rice blast fungus Magnaporthe oryzae.</title>
        <authorList>
            <person name="Xue M."/>
            <person name="Yang J."/>
            <person name="Li Z."/>
            <person name="Hu S."/>
            <person name="Yao N."/>
            <person name="Dean R.A."/>
            <person name="Zhao W."/>
            <person name="Shen M."/>
            <person name="Zhang H."/>
            <person name="Li C."/>
            <person name="Liu L."/>
            <person name="Cao L."/>
            <person name="Xu X."/>
            <person name="Xing Y."/>
            <person name="Hsiang T."/>
            <person name="Zhang Z."/>
            <person name="Xu J.R."/>
            <person name="Peng Y.L."/>
        </authorList>
    </citation>
    <scope>NUCLEOTIDE SEQUENCE</scope>
    <source>
        <strain evidence="10">Y34</strain>
    </source>
</reference>
<comment type="subcellular location">
    <subcellularLocation>
        <location evidence="1">Membrane</location>
        <topology evidence="1">Multi-pass membrane protein</topology>
    </subcellularLocation>
</comment>
<dbReference type="Gene3D" id="1.20.1540.10">
    <property type="entry name" value="Rhomboid-like"/>
    <property type="match status" value="1"/>
</dbReference>
<dbReference type="AlphaFoldDB" id="A0AA97PMB1"/>
<keyword evidence="5 8" id="KW-1133">Transmembrane helix</keyword>
<keyword evidence="4" id="KW-0378">Hydrolase</keyword>
<dbReference type="InterPro" id="IPR035952">
    <property type="entry name" value="Rhomboid-like_sf"/>
</dbReference>
<dbReference type="InterPro" id="IPR017946">
    <property type="entry name" value="PLC-like_Pdiesterase_TIM-brl"/>
</dbReference>
<name>A0AA97PMB1_PYRO3</name>
<sequence>MNCLGSSGRKMMCYSYSLAQHRNRVMLTAFRRPSSAFSTATTVMQRVPSRSQARLRPPQKPLASGAPVQETRQLVMANIVPNQPRGYIRPSRFTYRLILWGVFVGPCLVVFYWWASATVKASKNDDISQLKWMLENFTLSRKNIEEGRWWTLITSAFSHKDPFHLLFNMLSLRFGVEAALHTGLGPLRVLLLATGAALSSSYASLWDGATRKHGADRAGLGASGIVQGFLAAMALTRPWMQVSLMFIPIPVSLPIVWGLFTAWDFYNLHMARQNGDSPSASGSVVGYAAHLGGSAFGALYWLDRWTWQALRISPPVIANGSPKRFERSRKTHWEPNTWMDRIPDDRPVNQLSIPGTHDSCARSQVIYVQTQTQTVSEQLFSGVRALDLRLRRRSNGQLFCYHGGVPLGSFGRPLALSTVMTEVWAFMIQTGFTETVLVSIDNDDPADRESAEGRHAFYEAVDDFIRQTPRWGKGEGGRAGPDGGEGSSRWYLAPQTPMLGQVRGKAILLRRFAAEGGHCTSPRAAHGNSSSEDSKTTDGMGFDLSAWVNNSPDFTIQTPHAQFRIQDRWKYSERIRLGDLVESKSDLVKNLMDQAIQQDRERGLLDVTQHHDLWFIHFTSAVGEPFKHGEIATARSIAVGDFVGWGKWQPGVNIAIAQFIKQYAPSGRRQRLGVVFMDFAVLPEDAGLLDSIIATNFNSIGEDAVVMRP</sequence>
<dbReference type="InterPro" id="IPR050925">
    <property type="entry name" value="Rhomboid_protease_S54"/>
</dbReference>
<dbReference type="Pfam" id="PF01694">
    <property type="entry name" value="Rhomboid"/>
    <property type="match status" value="1"/>
</dbReference>
<dbReference type="SUPFAM" id="SSF144091">
    <property type="entry name" value="Rhomboid-like"/>
    <property type="match status" value="1"/>
</dbReference>
<feature type="region of interest" description="Disordered" evidence="7">
    <location>
        <begin position="469"/>
        <end position="489"/>
    </location>
</feature>
<dbReference type="InterPro" id="IPR022764">
    <property type="entry name" value="Peptidase_S54_rhomboid_dom"/>
</dbReference>